<evidence type="ECO:0000313" key="1">
    <source>
        <dbReference type="EMBL" id="MPC89761.1"/>
    </source>
</evidence>
<protein>
    <submittedName>
        <fullName evidence="1">Uncharacterized protein</fullName>
    </submittedName>
</protein>
<comment type="caution">
    <text evidence="1">The sequence shown here is derived from an EMBL/GenBank/DDBJ whole genome shotgun (WGS) entry which is preliminary data.</text>
</comment>
<sequence>MKKNERNNNSREESLLCSSLASLSTPHLYLCPLSLLVSRPLLLQAYSTFCVREHSRVCDQLLKIHSP</sequence>
<accession>A0A5B7IW29</accession>
<keyword evidence="2" id="KW-1185">Reference proteome</keyword>
<organism evidence="1 2">
    <name type="scientific">Portunus trituberculatus</name>
    <name type="common">Swimming crab</name>
    <name type="synonym">Neptunus trituberculatus</name>
    <dbReference type="NCBI Taxonomy" id="210409"/>
    <lineage>
        <taxon>Eukaryota</taxon>
        <taxon>Metazoa</taxon>
        <taxon>Ecdysozoa</taxon>
        <taxon>Arthropoda</taxon>
        <taxon>Crustacea</taxon>
        <taxon>Multicrustacea</taxon>
        <taxon>Malacostraca</taxon>
        <taxon>Eumalacostraca</taxon>
        <taxon>Eucarida</taxon>
        <taxon>Decapoda</taxon>
        <taxon>Pleocyemata</taxon>
        <taxon>Brachyura</taxon>
        <taxon>Eubrachyura</taxon>
        <taxon>Portunoidea</taxon>
        <taxon>Portunidae</taxon>
        <taxon>Portuninae</taxon>
        <taxon>Portunus</taxon>
    </lineage>
</organism>
<dbReference type="AlphaFoldDB" id="A0A5B7IW29"/>
<dbReference type="EMBL" id="VSRR010082081">
    <property type="protein sequence ID" value="MPC89761.1"/>
    <property type="molecule type" value="Genomic_DNA"/>
</dbReference>
<evidence type="ECO:0000313" key="2">
    <source>
        <dbReference type="Proteomes" id="UP000324222"/>
    </source>
</evidence>
<gene>
    <name evidence="1" type="ORF">E2C01_084720</name>
</gene>
<proteinExistence type="predicted"/>
<dbReference type="Proteomes" id="UP000324222">
    <property type="component" value="Unassembled WGS sequence"/>
</dbReference>
<name>A0A5B7IW29_PORTR</name>
<reference evidence="1 2" key="1">
    <citation type="submission" date="2019-05" db="EMBL/GenBank/DDBJ databases">
        <title>Another draft genome of Portunus trituberculatus and its Hox gene families provides insights of decapod evolution.</title>
        <authorList>
            <person name="Jeong J.-H."/>
            <person name="Song I."/>
            <person name="Kim S."/>
            <person name="Choi T."/>
            <person name="Kim D."/>
            <person name="Ryu S."/>
            <person name="Kim W."/>
        </authorList>
    </citation>
    <scope>NUCLEOTIDE SEQUENCE [LARGE SCALE GENOMIC DNA]</scope>
    <source>
        <tissue evidence="1">Muscle</tissue>
    </source>
</reference>